<feature type="compositionally biased region" description="Basic and acidic residues" evidence="11">
    <location>
        <begin position="968"/>
        <end position="986"/>
    </location>
</feature>
<proteinExistence type="inferred from homology"/>
<dbReference type="OrthoDB" id="103819at2759"/>
<accession>A0A1Y2GUZ3</accession>
<dbReference type="PANTHER" id="PTHR48249:SF3">
    <property type="entry name" value="MEDIATOR OF RNA POLYMERASE II TRANSCRIPTION SUBUNIT 13"/>
    <property type="match status" value="1"/>
</dbReference>
<dbReference type="AlphaFoldDB" id="A0A1Y2GUZ3"/>
<keyword evidence="8 10" id="KW-0539">Nucleus</keyword>
<dbReference type="GO" id="GO:0045944">
    <property type="term" value="P:positive regulation of transcription by RNA polymerase II"/>
    <property type="evidence" value="ECO:0007669"/>
    <property type="project" value="TreeGrafter"/>
</dbReference>
<feature type="region of interest" description="Disordered" evidence="11">
    <location>
        <begin position="223"/>
        <end position="260"/>
    </location>
</feature>
<evidence type="ECO:0000313" key="13">
    <source>
        <dbReference type="EMBL" id="ORZ24883.1"/>
    </source>
</evidence>
<feature type="compositionally biased region" description="Polar residues" evidence="11">
    <location>
        <begin position="1150"/>
        <end position="1169"/>
    </location>
</feature>
<sequence length="1267" mass="138796">MDQSEGSQTVWNNVSIQGSDIGSSFGNTTQFNSGPGNEGNTTSNSVQVDNQVANAVASNASYQLSIDMQNDNSDMMSGLMDMNSMLGLYGGADDLGDWDEVTKDDFSFFDEAGGRYVYRRLYKCRRSSIPNPFNQQRRPSRMLPFYQPGKDQEWIMPAKKEKPRKTKSRMFSISFNWNSVKWQDQASKLETIKQNKSTSEKATAGNIPTVSATAWGISTLSLQQPAKRKMEESSSSDSDSDSTSTWSEESDDDTAVEPNRPAFGKLSRRFYLYDGNGHANAIRNSNGINKEAQEPWSARGINSAKFTNAVLTQSLDQSVGGALLGLRTSSTTHTQARGVTPSLARLDRIAPFYEHQRSKPWSSAEAYHAEVEFDTPFTPAVLSAAPPALVDEPLVVQDSLASEYFLEAVKTLCEQAVMGDYPFAGSNEVTGTSGEISEGESFHVMLARRKAMSELLRTGIATVPALGDESFRNIMEMKSFIFELFDHLRGNQSENTVALPIPSDASQDMTMSMATIHGHHHHSSQNNISPPVVMKGPLTLFQYFSLAEAQQMPSKYGKYPVKKKKPAEPSLVQLQPPDIVVGHNEEWLEAAPTILRFWEKLSLEPYSAKKNISYFVVYPEGDEMESSVIYPSTFGGYLRFGLRDIAFTVYTKCKLFLERPTYSEGIMAQINSYAPSFALARTTPVMIQYDVNLKPNSTPKPPATMHVGYGFSLDGRWLVCVWTDHRGEMLEHMALDMMDSSARLLTIAQPKGGQGLLSNYLHEIWTRTLVYKKRGSFSWKTIVCKLGLMTRVELQEWARLVCDDNDTAITAVNIDSPLRMYPHSRGAEYLSSNMTSGVNGSNTPIILGIGQTGASVIGAGPMGLNTTNPTATLTPDVSTAPATPSNSGVTGLGIVGTGSNPSGTTAGTSSTMSGANRLSGSEVLENSVGQVYAMILNHRIPLIVSHEETAFRIPALAQSGLSTLRTESGNEFRRSPEESKGDISTEDDLLREHIGADLSMNQNQNQNQSQSQDIKTHLKMKVEELDQQWQQKELRKEMDQDTKAPSTRLSLPLSDNDVILPLSTGYLIQVPTQANSVMREKHSLEALGIEVHLLHLQRTTSPLGPASAPASATNTPIPSVSTGTLLSNYNANLPYQQSSPSYHLPRHSAVANTNTSVSGQPYRSPSFASIQYPGSPLVGSSPSSTLPGGHSQQPHQQQQQQQQTSTNNGVGATTIETATAANTTREILKQFHALSHLSMSPVQTNCLPHHLILVERLTRVLLLVQDA</sequence>
<dbReference type="PANTHER" id="PTHR48249">
    <property type="entry name" value="MEDIATOR OF RNA POLYMERASE II TRANSCRIPTION SUBUNIT 13"/>
    <property type="match status" value="1"/>
</dbReference>
<dbReference type="EMBL" id="MCFF01000008">
    <property type="protein sequence ID" value="ORZ24883.1"/>
    <property type="molecule type" value="Genomic_DNA"/>
</dbReference>
<comment type="similarity">
    <text evidence="2 10">Belongs to the Mediator complex subunit 13 family.</text>
</comment>
<dbReference type="Proteomes" id="UP000193648">
    <property type="component" value="Unassembled WGS sequence"/>
</dbReference>
<dbReference type="InterPro" id="IPR051139">
    <property type="entry name" value="Mediator_complx_sub13"/>
</dbReference>
<reference evidence="13 14" key="1">
    <citation type="submission" date="2016-07" db="EMBL/GenBank/DDBJ databases">
        <title>Pervasive Adenine N6-methylation of Active Genes in Fungi.</title>
        <authorList>
            <consortium name="DOE Joint Genome Institute"/>
            <person name="Mondo S.J."/>
            <person name="Dannebaum R.O."/>
            <person name="Kuo R.C."/>
            <person name="Labutti K."/>
            <person name="Haridas S."/>
            <person name="Kuo A."/>
            <person name="Salamov A."/>
            <person name="Ahrendt S.R."/>
            <person name="Lipzen A."/>
            <person name="Sullivan W."/>
            <person name="Andreopoulos W.B."/>
            <person name="Clum A."/>
            <person name="Lindquist E."/>
            <person name="Daum C."/>
            <person name="Ramamoorthy G.K."/>
            <person name="Gryganskyi A."/>
            <person name="Culley D."/>
            <person name="Magnuson J.K."/>
            <person name="James T.Y."/>
            <person name="O'Malley M.A."/>
            <person name="Stajich J.E."/>
            <person name="Spatafora J.W."/>
            <person name="Visel A."/>
            <person name="Grigoriev I.V."/>
        </authorList>
    </citation>
    <scope>NUCLEOTIDE SEQUENCE [LARGE SCALE GENOMIC DNA]</scope>
    <source>
        <strain evidence="13 14">NRRL 3116</strain>
    </source>
</reference>
<evidence type="ECO:0000256" key="3">
    <source>
        <dbReference type="ARBA" id="ARBA00019618"/>
    </source>
</evidence>
<dbReference type="GO" id="GO:0003713">
    <property type="term" value="F:transcription coactivator activity"/>
    <property type="evidence" value="ECO:0007669"/>
    <property type="project" value="TreeGrafter"/>
</dbReference>
<dbReference type="InParanoid" id="A0A1Y2GUZ3"/>
<dbReference type="GeneID" id="33568243"/>
<dbReference type="RefSeq" id="XP_021883864.1">
    <property type="nucleotide sequence ID" value="XM_022026400.1"/>
</dbReference>
<feature type="compositionally biased region" description="Low complexity" evidence="11">
    <location>
        <begin position="1173"/>
        <end position="1208"/>
    </location>
</feature>
<evidence type="ECO:0000256" key="1">
    <source>
        <dbReference type="ARBA" id="ARBA00004123"/>
    </source>
</evidence>
<evidence type="ECO:0000256" key="8">
    <source>
        <dbReference type="ARBA" id="ARBA00023242"/>
    </source>
</evidence>
<feature type="domain" description="Mediator complex subunit Med13 C-terminal" evidence="12">
    <location>
        <begin position="673"/>
        <end position="872"/>
    </location>
</feature>
<dbReference type="GO" id="GO:0016592">
    <property type="term" value="C:mediator complex"/>
    <property type="evidence" value="ECO:0007669"/>
    <property type="project" value="InterPro"/>
</dbReference>
<protein>
    <recommendedName>
        <fullName evidence="3 10">Mediator of RNA polymerase II transcription subunit 13</fullName>
    </recommendedName>
    <alternativeName>
        <fullName evidence="9 10">Mediator complex subunit 13</fullName>
    </alternativeName>
</protein>
<feature type="region of interest" description="Disordered" evidence="11">
    <location>
        <begin position="897"/>
        <end position="916"/>
    </location>
</feature>
<evidence type="ECO:0000256" key="9">
    <source>
        <dbReference type="ARBA" id="ARBA00032008"/>
    </source>
</evidence>
<keyword evidence="14" id="KW-1185">Reference proteome</keyword>
<evidence type="ECO:0000256" key="6">
    <source>
        <dbReference type="ARBA" id="ARBA00023159"/>
    </source>
</evidence>
<feature type="compositionally biased region" description="Polar residues" evidence="11">
    <location>
        <begin position="21"/>
        <end position="42"/>
    </location>
</feature>
<evidence type="ECO:0000256" key="11">
    <source>
        <dbReference type="SAM" id="MobiDB-lite"/>
    </source>
</evidence>
<evidence type="ECO:0000259" key="12">
    <source>
        <dbReference type="Pfam" id="PF06333"/>
    </source>
</evidence>
<evidence type="ECO:0000256" key="2">
    <source>
        <dbReference type="ARBA" id="ARBA00009354"/>
    </source>
</evidence>
<evidence type="ECO:0000256" key="10">
    <source>
        <dbReference type="RuleBase" id="RU364134"/>
    </source>
</evidence>
<comment type="subunit">
    <text evidence="10">Component of the SRB8-11 complex, which itself associates with the Mediator complex.</text>
</comment>
<gene>
    <name evidence="13" type="ORF">BCR41DRAFT_368701</name>
</gene>
<dbReference type="STRING" id="64571.A0A1Y2GUZ3"/>
<dbReference type="InterPro" id="IPR009401">
    <property type="entry name" value="Med13_C"/>
</dbReference>
<feature type="region of interest" description="Disordered" evidence="11">
    <location>
        <begin position="964"/>
        <end position="986"/>
    </location>
</feature>
<keyword evidence="4 10" id="KW-0678">Repressor</keyword>
<feature type="region of interest" description="Disordered" evidence="11">
    <location>
        <begin position="1137"/>
        <end position="1208"/>
    </location>
</feature>
<feature type="region of interest" description="Disordered" evidence="11">
    <location>
        <begin position="1031"/>
        <end position="1050"/>
    </location>
</feature>
<feature type="region of interest" description="Disordered" evidence="11">
    <location>
        <begin position="21"/>
        <end position="44"/>
    </location>
</feature>
<feature type="compositionally biased region" description="Basic and acidic residues" evidence="11">
    <location>
        <begin position="1032"/>
        <end position="1042"/>
    </location>
</feature>
<evidence type="ECO:0000256" key="5">
    <source>
        <dbReference type="ARBA" id="ARBA00023015"/>
    </source>
</evidence>
<evidence type="ECO:0000256" key="7">
    <source>
        <dbReference type="ARBA" id="ARBA00023163"/>
    </source>
</evidence>
<keyword evidence="6 10" id="KW-0010">Activator</keyword>
<keyword evidence="5 10" id="KW-0805">Transcription regulation</keyword>
<evidence type="ECO:0000313" key="14">
    <source>
        <dbReference type="Proteomes" id="UP000193648"/>
    </source>
</evidence>
<keyword evidence="7 10" id="KW-0804">Transcription</keyword>
<comment type="subcellular location">
    <subcellularLocation>
        <location evidence="1 10">Nucleus</location>
    </subcellularLocation>
</comment>
<feature type="compositionally biased region" description="Low complexity" evidence="11">
    <location>
        <begin position="897"/>
        <end position="914"/>
    </location>
</feature>
<comment type="caution">
    <text evidence="13">The sequence shown here is derived from an EMBL/GenBank/DDBJ whole genome shotgun (WGS) entry which is preliminary data.</text>
</comment>
<feature type="compositionally biased region" description="Low complexity" evidence="11">
    <location>
        <begin position="233"/>
        <end position="247"/>
    </location>
</feature>
<name>A0A1Y2GUZ3_9FUNG</name>
<dbReference type="Pfam" id="PF06333">
    <property type="entry name" value="Med13_C"/>
    <property type="match status" value="1"/>
</dbReference>
<comment type="function">
    <text evidence="10">Component of the SRB8-11 complex. The SRB8-11 complex is a regulatory module of the Mediator complex which is itself involved in regulation of basal and activated RNA polymerase II-dependent transcription. The SRB8-11 complex may be involved in the transcriptional repression of a subset of genes regulated by Mediator. It may inhibit the association of the Mediator complex with RNA polymerase II to form the holoenzyme complex.</text>
</comment>
<organism evidence="13 14">
    <name type="scientific">Lobosporangium transversale</name>
    <dbReference type="NCBI Taxonomy" id="64571"/>
    <lineage>
        <taxon>Eukaryota</taxon>
        <taxon>Fungi</taxon>
        <taxon>Fungi incertae sedis</taxon>
        <taxon>Mucoromycota</taxon>
        <taxon>Mortierellomycotina</taxon>
        <taxon>Mortierellomycetes</taxon>
        <taxon>Mortierellales</taxon>
        <taxon>Mortierellaceae</taxon>
        <taxon>Lobosporangium</taxon>
    </lineage>
</organism>
<evidence type="ECO:0000256" key="4">
    <source>
        <dbReference type="ARBA" id="ARBA00022491"/>
    </source>
</evidence>